<evidence type="ECO:0000313" key="2">
    <source>
        <dbReference type="EMBL" id="CBY18798.1"/>
    </source>
</evidence>
<protein>
    <submittedName>
        <fullName evidence="2">Uncharacterized protein</fullName>
    </submittedName>
</protein>
<proteinExistence type="predicted"/>
<reference evidence="2" key="1">
    <citation type="journal article" date="2010" name="Science">
        <title>Plasticity of animal genome architecture unmasked by rapid evolution of a pelagic tunicate.</title>
        <authorList>
            <person name="Denoeud F."/>
            <person name="Henriet S."/>
            <person name="Mungpakdee S."/>
            <person name="Aury J.M."/>
            <person name="Da Silva C."/>
            <person name="Brinkmann H."/>
            <person name="Mikhaleva J."/>
            <person name="Olsen L.C."/>
            <person name="Jubin C."/>
            <person name="Canestro C."/>
            <person name="Bouquet J.M."/>
            <person name="Danks G."/>
            <person name="Poulain J."/>
            <person name="Campsteijn C."/>
            <person name="Adamski M."/>
            <person name="Cross I."/>
            <person name="Yadetie F."/>
            <person name="Muffato M."/>
            <person name="Louis A."/>
            <person name="Butcher S."/>
            <person name="Tsagkogeorga G."/>
            <person name="Konrad A."/>
            <person name="Singh S."/>
            <person name="Jensen M.F."/>
            <person name="Cong E.H."/>
            <person name="Eikeseth-Otteraa H."/>
            <person name="Noel B."/>
            <person name="Anthouard V."/>
            <person name="Porcel B.M."/>
            <person name="Kachouri-Lafond R."/>
            <person name="Nishino A."/>
            <person name="Ugolini M."/>
            <person name="Chourrout P."/>
            <person name="Nishida H."/>
            <person name="Aasland R."/>
            <person name="Huzurbazar S."/>
            <person name="Westhof E."/>
            <person name="Delsuc F."/>
            <person name="Lehrach H."/>
            <person name="Reinhardt R."/>
            <person name="Weissenbach J."/>
            <person name="Roy S.W."/>
            <person name="Artiguenave F."/>
            <person name="Postlethwait J.H."/>
            <person name="Manak J.R."/>
            <person name="Thompson E.M."/>
            <person name="Jaillon O."/>
            <person name="Du Pasquier L."/>
            <person name="Boudinot P."/>
            <person name="Liberles D.A."/>
            <person name="Volff J.N."/>
            <person name="Philippe H."/>
            <person name="Lenhard B."/>
            <person name="Roest Crollius H."/>
            <person name="Wincker P."/>
            <person name="Chourrout D."/>
        </authorList>
    </citation>
    <scope>NUCLEOTIDE SEQUENCE [LARGE SCALE GENOMIC DNA]</scope>
</reference>
<dbReference type="InParanoid" id="E4X7X5"/>
<dbReference type="Proteomes" id="UP000001307">
    <property type="component" value="Unassembled WGS sequence"/>
</dbReference>
<organism evidence="2">
    <name type="scientific">Oikopleura dioica</name>
    <name type="common">Tunicate</name>
    <dbReference type="NCBI Taxonomy" id="34765"/>
    <lineage>
        <taxon>Eukaryota</taxon>
        <taxon>Metazoa</taxon>
        <taxon>Chordata</taxon>
        <taxon>Tunicata</taxon>
        <taxon>Appendicularia</taxon>
        <taxon>Copelata</taxon>
        <taxon>Oikopleuridae</taxon>
        <taxon>Oikopleura</taxon>
    </lineage>
</organism>
<dbReference type="EMBL" id="FN653028">
    <property type="protein sequence ID" value="CBY18798.1"/>
    <property type="molecule type" value="Genomic_DNA"/>
</dbReference>
<feature type="region of interest" description="Disordered" evidence="1">
    <location>
        <begin position="1"/>
        <end position="69"/>
    </location>
</feature>
<feature type="compositionally biased region" description="Low complexity" evidence="1">
    <location>
        <begin position="136"/>
        <end position="146"/>
    </location>
</feature>
<feature type="compositionally biased region" description="Basic and acidic residues" evidence="1">
    <location>
        <begin position="21"/>
        <end position="46"/>
    </location>
</feature>
<evidence type="ECO:0000256" key="1">
    <source>
        <dbReference type="SAM" id="MobiDB-lite"/>
    </source>
</evidence>
<evidence type="ECO:0000313" key="3">
    <source>
        <dbReference type="Proteomes" id="UP000001307"/>
    </source>
</evidence>
<feature type="region of interest" description="Disordered" evidence="1">
    <location>
        <begin position="90"/>
        <end position="109"/>
    </location>
</feature>
<keyword evidence="3" id="KW-1185">Reference proteome</keyword>
<feature type="region of interest" description="Disordered" evidence="1">
    <location>
        <begin position="120"/>
        <end position="154"/>
    </location>
</feature>
<dbReference type="AlphaFoldDB" id="E4X7X5"/>
<gene>
    <name evidence="2" type="ORF">GSOID_T00003665001</name>
</gene>
<name>E4X7X5_OIKDI</name>
<sequence length="154" mass="17898">MSGRGRGRGSSRGAGRQAGGNDRREQNRRNDLTEREREALRWERNAPRNPPEEELTEEELERLSNSWLGDTVEKRAMRERGRAEIAKWEKATGQKWTGPPPPEYAVHLRSPRIRLQELDEYEAGEWGHPGSRSRPYDGPYQQGQRPQGRRNQKN</sequence>
<accession>E4X7X5</accession>